<accession>A0A0P6WN58</accession>
<evidence type="ECO:0000313" key="1">
    <source>
        <dbReference type="EMBL" id="KPL71460.1"/>
    </source>
</evidence>
<dbReference type="OrthoDB" id="166537at2"/>
<organism evidence="1 2">
    <name type="scientific">Ornatilinea apprima</name>
    <dbReference type="NCBI Taxonomy" id="1134406"/>
    <lineage>
        <taxon>Bacteria</taxon>
        <taxon>Bacillati</taxon>
        <taxon>Chloroflexota</taxon>
        <taxon>Anaerolineae</taxon>
        <taxon>Anaerolineales</taxon>
        <taxon>Anaerolineaceae</taxon>
        <taxon>Ornatilinea</taxon>
    </lineage>
</organism>
<evidence type="ECO:0000313" key="2">
    <source>
        <dbReference type="Proteomes" id="UP000050417"/>
    </source>
</evidence>
<reference evidence="1 2" key="1">
    <citation type="submission" date="2015-07" db="EMBL/GenBank/DDBJ databases">
        <title>Genome sequence of Ornatilinea apprima DSM 23815.</title>
        <authorList>
            <person name="Hemp J."/>
            <person name="Ward L.M."/>
            <person name="Pace L.A."/>
            <person name="Fischer W.W."/>
        </authorList>
    </citation>
    <scope>NUCLEOTIDE SEQUENCE [LARGE SCALE GENOMIC DNA]</scope>
    <source>
        <strain evidence="1 2">P3M-1</strain>
    </source>
</reference>
<name>A0A0P6WN58_9CHLR</name>
<dbReference type="AlphaFoldDB" id="A0A0P6WN58"/>
<keyword evidence="2" id="KW-1185">Reference proteome</keyword>
<dbReference type="RefSeq" id="WP_075064322.1">
    <property type="nucleotide sequence ID" value="NZ_LGCL01000041.1"/>
</dbReference>
<dbReference type="EMBL" id="LGCL01000041">
    <property type="protein sequence ID" value="KPL71460.1"/>
    <property type="molecule type" value="Genomic_DNA"/>
</dbReference>
<sequence length="96" mass="10784">MTPKTIHYPTLSEDTATQREINRMLTAAVVNKRFEKLLLTNPGLAIANGYAGETFNFNEKAQLRIAAIRAESLQDFARQLIQVQEPAFTSVAYARK</sequence>
<protein>
    <submittedName>
        <fullName evidence="1">Uncharacterized protein</fullName>
    </submittedName>
</protein>
<dbReference type="Proteomes" id="UP000050417">
    <property type="component" value="Unassembled WGS sequence"/>
</dbReference>
<gene>
    <name evidence="1" type="ORF">ADN00_17410</name>
</gene>
<comment type="caution">
    <text evidence="1">The sequence shown here is derived from an EMBL/GenBank/DDBJ whole genome shotgun (WGS) entry which is preliminary data.</text>
</comment>
<proteinExistence type="predicted"/>